<protein>
    <recommendedName>
        <fullName evidence="3">Ester cyclase</fullName>
    </recommendedName>
</protein>
<evidence type="ECO:0000313" key="2">
    <source>
        <dbReference type="Proteomes" id="UP001313282"/>
    </source>
</evidence>
<dbReference type="GO" id="GO:0030638">
    <property type="term" value="P:polyketide metabolic process"/>
    <property type="evidence" value="ECO:0007669"/>
    <property type="project" value="InterPro"/>
</dbReference>
<gene>
    <name evidence="1" type="ORF">TWF718_001457</name>
</gene>
<dbReference type="InterPro" id="IPR009959">
    <property type="entry name" value="Cyclase_SnoaL-like"/>
</dbReference>
<proteinExistence type="predicted"/>
<comment type="caution">
    <text evidence="1">The sequence shown here is derived from an EMBL/GenBank/DDBJ whole genome shotgun (WGS) entry which is preliminary data.</text>
</comment>
<dbReference type="AlphaFoldDB" id="A0AAN8N5F5"/>
<dbReference type="Proteomes" id="UP001313282">
    <property type="component" value="Unassembled WGS sequence"/>
</dbReference>
<dbReference type="SUPFAM" id="SSF54427">
    <property type="entry name" value="NTF2-like"/>
    <property type="match status" value="1"/>
</dbReference>
<sequence length="139" mass="16008">MTTLGLKQLYRAYIEAINDRNWALVTTLIHPIVIWNQRSYPAAEYITLMTRTTDPTPDLKFHIDILLSDDEGQMIAARLLIRGTPKREFLGFTPIGKSVEVVEHVFYRFAEGRIKEVKTVIDMEGLRDQMLDAPAIFIQ</sequence>
<dbReference type="Pfam" id="PF07366">
    <property type="entry name" value="SnoaL"/>
    <property type="match status" value="1"/>
</dbReference>
<reference evidence="1 2" key="1">
    <citation type="submission" date="2019-10" db="EMBL/GenBank/DDBJ databases">
        <authorList>
            <person name="Palmer J.M."/>
        </authorList>
    </citation>
    <scope>NUCLEOTIDE SEQUENCE [LARGE SCALE GENOMIC DNA]</scope>
    <source>
        <strain evidence="1 2">TWF718</strain>
    </source>
</reference>
<accession>A0AAN8N5F5</accession>
<dbReference type="Gene3D" id="3.10.450.50">
    <property type="match status" value="1"/>
</dbReference>
<keyword evidence="2" id="KW-1185">Reference proteome</keyword>
<organism evidence="1 2">
    <name type="scientific">Orbilia javanica</name>
    <dbReference type="NCBI Taxonomy" id="47235"/>
    <lineage>
        <taxon>Eukaryota</taxon>
        <taxon>Fungi</taxon>
        <taxon>Dikarya</taxon>
        <taxon>Ascomycota</taxon>
        <taxon>Pezizomycotina</taxon>
        <taxon>Orbiliomycetes</taxon>
        <taxon>Orbiliales</taxon>
        <taxon>Orbiliaceae</taxon>
        <taxon>Orbilia</taxon>
    </lineage>
</organism>
<dbReference type="InterPro" id="IPR032710">
    <property type="entry name" value="NTF2-like_dom_sf"/>
</dbReference>
<dbReference type="EMBL" id="JAVHNR010000001">
    <property type="protein sequence ID" value="KAK6357131.1"/>
    <property type="molecule type" value="Genomic_DNA"/>
</dbReference>
<evidence type="ECO:0000313" key="1">
    <source>
        <dbReference type="EMBL" id="KAK6357131.1"/>
    </source>
</evidence>
<name>A0AAN8N5F5_9PEZI</name>
<evidence type="ECO:0008006" key="3">
    <source>
        <dbReference type="Google" id="ProtNLM"/>
    </source>
</evidence>